<feature type="domain" description="ZP" evidence="14">
    <location>
        <begin position="320"/>
        <end position="608"/>
    </location>
</feature>
<dbReference type="PRINTS" id="PR00023">
    <property type="entry name" value="ZPELLUCIDA"/>
</dbReference>
<comment type="subcellular location">
    <subcellularLocation>
        <location evidence="1">Cell membrane</location>
        <topology evidence="1">Single-pass type I membrane protein</topology>
    </subcellularLocation>
</comment>
<dbReference type="EMBL" id="LR784988">
    <property type="protein sequence ID" value="CAB3244027.1"/>
    <property type="molecule type" value="mRNA"/>
</dbReference>
<evidence type="ECO:0000259" key="14">
    <source>
        <dbReference type="PROSITE" id="PS51034"/>
    </source>
</evidence>
<dbReference type="PROSITE" id="PS01186">
    <property type="entry name" value="EGF_2"/>
    <property type="match status" value="3"/>
</dbReference>
<dbReference type="InterPro" id="IPR000742">
    <property type="entry name" value="EGF"/>
</dbReference>
<dbReference type="Gene3D" id="2.60.40.4100">
    <property type="entry name" value="Zona pellucida, ZP-C domain"/>
    <property type="match status" value="1"/>
</dbReference>
<gene>
    <name evidence="15" type="primary">Eys</name>
</gene>
<dbReference type="InterPro" id="IPR042235">
    <property type="entry name" value="ZP-C_dom"/>
</dbReference>
<feature type="domain" description="EGF-like" evidence="13">
    <location>
        <begin position="67"/>
        <end position="105"/>
    </location>
</feature>
<dbReference type="InterPro" id="IPR051022">
    <property type="entry name" value="Notch_Cell-Fate_Det"/>
</dbReference>
<dbReference type="GO" id="GO:0023052">
    <property type="term" value="P:signaling"/>
    <property type="evidence" value="ECO:0007669"/>
    <property type="project" value="UniProtKB-ARBA"/>
</dbReference>
<dbReference type="FunFam" id="2.10.25.10:FF:000391">
    <property type="entry name" value="Weary, isoform C"/>
    <property type="match status" value="1"/>
</dbReference>
<feature type="domain" description="EGF-like" evidence="13">
    <location>
        <begin position="225"/>
        <end position="263"/>
    </location>
</feature>
<evidence type="ECO:0000256" key="4">
    <source>
        <dbReference type="ARBA" id="ARBA00022692"/>
    </source>
</evidence>
<dbReference type="AlphaFoldDB" id="A0A6F9DCV6"/>
<dbReference type="PROSITE" id="PS00022">
    <property type="entry name" value="EGF_1"/>
    <property type="match status" value="4"/>
</dbReference>
<evidence type="ECO:0000256" key="2">
    <source>
        <dbReference type="ARBA" id="ARBA00022475"/>
    </source>
</evidence>
<dbReference type="SUPFAM" id="SSF57196">
    <property type="entry name" value="EGF/Laminin"/>
    <property type="match status" value="3"/>
</dbReference>
<dbReference type="GO" id="GO:0005509">
    <property type="term" value="F:calcium ion binding"/>
    <property type="evidence" value="ECO:0007669"/>
    <property type="project" value="InterPro"/>
</dbReference>
<name>A0A6F9DCV6_9ASCI</name>
<feature type="disulfide bond" evidence="12">
    <location>
        <begin position="290"/>
        <end position="299"/>
    </location>
</feature>
<dbReference type="GO" id="GO:0005886">
    <property type="term" value="C:plasma membrane"/>
    <property type="evidence" value="ECO:0007669"/>
    <property type="project" value="UniProtKB-SubCell"/>
</dbReference>
<evidence type="ECO:0000256" key="9">
    <source>
        <dbReference type="ARBA" id="ARBA00023136"/>
    </source>
</evidence>
<keyword evidence="8" id="KW-1133">Transmembrane helix</keyword>
<keyword evidence="6" id="KW-0677">Repeat</keyword>
<dbReference type="Pfam" id="PF00100">
    <property type="entry name" value="Zona_pellucida"/>
    <property type="match status" value="1"/>
</dbReference>
<keyword evidence="2" id="KW-1003">Cell membrane</keyword>
<sequence>MEQQTQLQITHLKSSNSPLVGNYPPVKNHCSSTMVCAMMKYNNLALFCVLMTFLQAPLVEGLPLEPEFELCHAFNPCLNEGVCFQNEDNGRSCSCFSGYRGSRCQFIDFCHGNPCGSHGTCLSEINHYTCTCLPGYIGKNCEIPDPCFNMTCGNHGTCVLYGETPVCKCSGPYGGEQCEHTCLASHYCYGDQGIECIRYNTGRTSCRCNQALPERSMSCAMEDDLVNECSTIENPCNGGRCTDVYNGFSCSRCPRGRSGQRCENFDPCSSSPCQNGGTCLLRGENYECLCLSGFQGRHCQWRKDKRICSVKCNATYFDVNCNADQLPHKVRNQNLFARVADQNPACTCRFPLRRVRVSRSRSHYRRRYVQETCRIPFNACGSKMQIENGSLVYENFLRFNNKPRTAEELEDWESDILITRDRGTFQINMQCTVPMYMNATNGAQNSDFEAYDNFELDVRERIKTNILSISYFSFNGTFHPTSSFFVDNRLYALVWVENDYDANTDLQDKELRLRDCFATPTVDFNDKRRYYLLENGCPRDKSFRFENGSLYSETLQLDSGHDLPKFKTMFSFRPFTFKRLGNQLFIHCDADLCKNGDCNNCDDVTGSRKKRHVTEGIPLGMAEPSGLEYRK</sequence>
<dbReference type="SMART" id="SM00241">
    <property type="entry name" value="ZP"/>
    <property type="match status" value="1"/>
</dbReference>
<evidence type="ECO:0000256" key="11">
    <source>
        <dbReference type="ARBA" id="ARBA00023180"/>
    </source>
</evidence>
<evidence type="ECO:0000256" key="10">
    <source>
        <dbReference type="ARBA" id="ARBA00023157"/>
    </source>
</evidence>
<feature type="disulfide bond" evidence="12">
    <location>
        <begin position="132"/>
        <end position="141"/>
    </location>
</feature>
<feature type="disulfide bond" evidence="12">
    <location>
        <begin position="95"/>
        <end position="104"/>
    </location>
</feature>
<keyword evidence="11" id="KW-0325">Glycoprotein</keyword>
<keyword evidence="4" id="KW-0812">Transmembrane</keyword>
<evidence type="ECO:0000259" key="13">
    <source>
        <dbReference type="PROSITE" id="PS50026"/>
    </source>
</evidence>
<evidence type="ECO:0000256" key="5">
    <source>
        <dbReference type="ARBA" id="ARBA00022729"/>
    </source>
</evidence>
<evidence type="ECO:0000256" key="1">
    <source>
        <dbReference type="ARBA" id="ARBA00004251"/>
    </source>
</evidence>
<comment type="caution">
    <text evidence="12">Lacks conserved residue(s) required for the propagation of feature annotation.</text>
</comment>
<dbReference type="InterPro" id="IPR055355">
    <property type="entry name" value="ZP-C"/>
</dbReference>
<keyword evidence="5" id="KW-0732">Signal</keyword>
<dbReference type="GO" id="GO:0007154">
    <property type="term" value="P:cell communication"/>
    <property type="evidence" value="ECO:0007669"/>
    <property type="project" value="UniProtKB-ARBA"/>
</dbReference>
<keyword evidence="10 12" id="KW-1015">Disulfide bond</keyword>
<evidence type="ECO:0000256" key="12">
    <source>
        <dbReference type="PROSITE-ProRule" id="PRU00076"/>
    </source>
</evidence>
<keyword evidence="9" id="KW-0472">Membrane</keyword>
<dbReference type="PROSITE" id="PS51034">
    <property type="entry name" value="ZP_2"/>
    <property type="match status" value="1"/>
</dbReference>
<feature type="domain" description="EGF-like" evidence="13">
    <location>
        <begin position="143"/>
        <end position="179"/>
    </location>
</feature>
<evidence type="ECO:0000256" key="8">
    <source>
        <dbReference type="ARBA" id="ARBA00022989"/>
    </source>
</evidence>
<dbReference type="InterPro" id="IPR048290">
    <property type="entry name" value="ZP_chr"/>
</dbReference>
<dbReference type="SMART" id="SM00181">
    <property type="entry name" value="EGF"/>
    <property type="match status" value="5"/>
</dbReference>
<dbReference type="PROSITE" id="PS50026">
    <property type="entry name" value="EGF_3"/>
    <property type="match status" value="5"/>
</dbReference>
<dbReference type="FunFam" id="2.10.25.10:FF:000434">
    <property type="entry name" value="Predicted protein"/>
    <property type="match status" value="1"/>
</dbReference>
<dbReference type="CDD" id="cd00054">
    <property type="entry name" value="EGF_CA"/>
    <property type="match status" value="4"/>
</dbReference>
<dbReference type="InterPro" id="IPR001507">
    <property type="entry name" value="ZP_dom"/>
</dbReference>
<evidence type="ECO:0000256" key="6">
    <source>
        <dbReference type="ARBA" id="ARBA00022737"/>
    </source>
</evidence>
<evidence type="ECO:0000256" key="3">
    <source>
        <dbReference type="ARBA" id="ARBA00022536"/>
    </source>
</evidence>
<dbReference type="Gene3D" id="2.60.40.3210">
    <property type="entry name" value="Zona pellucida, ZP-N domain"/>
    <property type="match status" value="1"/>
</dbReference>
<feature type="disulfide bond" evidence="12">
    <location>
        <begin position="253"/>
        <end position="262"/>
    </location>
</feature>
<dbReference type="Gene3D" id="2.10.25.10">
    <property type="entry name" value="Laminin"/>
    <property type="match status" value="4"/>
</dbReference>
<keyword evidence="7" id="KW-0106">Calcium</keyword>
<organism evidence="15">
    <name type="scientific">Phallusia mammillata</name>
    <dbReference type="NCBI Taxonomy" id="59560"/>
    <lineage>
        <taxon>Eukaryota</taxon>
        <taxon>Metazoa</taxon>
        <taxon>Chordata</taxon>
        <taxon>Tunicata</taxon>
        <taxon>Ascidiacea</taxon>
        <taxon>Phlebobranchia</taxon>
        <taxon>Ascidiidae</taxon>
        <taxon>Phallusia</taxon>
    </lineage>
</organism>
<dbReference type="Pfam" id="PF00008">
    <property type="entry name" value="EGF"/>
    <property type="match status" value="3"/>
</dbReference>
<feature type="domain" description="EGF-like" evidence="13">
    <location>
        <begin position="264"/>
        <end position="300"/>
    </location>
</feature>
<accession>A0A6F9DCV6</accession>
<feature type="domain" description="EGF-like" evidence="13">
    <location>
        <begin position="106"/>
        <end position="142"/>
    </location>
</feature>
<proteinExistence type="evidence at transcript level"/>
<reference evidence="15" key="1">
    <citation type="submission" date="2020-04" db="EMBL/GenBank/DDBJ databases">
        <authorList>
            <person name="Neveu A P."/>
        </authorList>
    </citation>
    <scope>NUCLEOTIDE SEQUENCE</scope>
    <source>
        <tissue evidence="15">Whole embryo</tissue>
    </source>
</reference>
<feature type="disulfide bond" evidence="12">
    <location>
        <begin position="169"/>
        <end position="178"/>
    </location>
</feature>
<dbReference type="SMART" id="SM00179">
    <property type="entry name" value="EGF_CA"/>
    <property type="match status" value="4"/>
</dbReference>
<dbReference type="PANTHER" id="PTHR24049">
    <property type="entry name" value="CRUMBS FAMILY MEMBER"/>
    <property type="match status" value="1"/>
</dbReference>
<evidence type="ECO:0000256" key="7">
    <source>
        <dbReference type="ARBA" id="ARBA00022837"/>
    </source>
</evidence>
<keyword evidence="3 12" id="KW-0245">EGF-like domain</keyword>
<dbReference type="InterPro" id="IPR001881">
    <property type="entry name" value="EGF-like_Ca-bd_dom"/>
</dbReference>
<protein>
    <submittedName>
        <fullName evidence="15">Protein eyes shut-like</fullName>
    </submittedName>
</protein>
<evidence type="ECO:0000313" key="15">
    <source>
        <dbReference type="EMBL" id="CAB3244027.1"/>
    </source>
</evidence>